<gene>
    <name evidence="9" type="ORF">NYPRO_LOCUS17081</name>
</gene>
<feature type="domain" description="Transforming acidic coiled-coil-containing protein C-terminal" evidence="8">
    <location>
        <begin position="3"/>
        <end position="81"/>
    </location>
</feature>
<comment type="subcellular location">
    <subcellularLocation>
        <location evidence="1">Cytoplasm</location>
        <location evidence="1">Cytoskeleton</location>
    </subcellularLocation>
</comment>
<dbReference type="PANTHER" id="PTHR13924">
    <property type="entry name" value="TRANSFORMING ACIDIC COILED-COIL CONTAINING PROTEIN 1/2"/>
    <property type="match status" value="1"/>
</dbReference>
<evidence type="ECO:0000313" key="10">
    <source>
        <dbReference type="Proteomes" id="UP000645828"/>
    </source>
</evidence>
<dbReference type="EMBL" id="CAJHUB010000757">
    <property type="protein sequence ID" value="CAD7684288.1"/>
    <property type="molecule type" value="Genomic_DNA"/>
</dbReference>
<keyword evidence="4" id="KW-0597">Phosphoprotein</keyword>
<comment type="caution">
    <text evidence="9">The sequence shown here is derived from an EMBL/GenBank/DDBJ whole genome shotgun (WGS) entry which is preliminary data.</text>
</comment>
<evidence type="ECO:0000313" key="9">
    <source>
        <dbReference type="EMBL" id="CAD7684288.1"/>
    </source>
</evidence>
<evidence type="ECO:0000256" key="4">
    <source>
        <dbReference type="ARBA" id="ARBA00022553"/>
    </source>
</evidence>
<feature type="coiled-coil region" evidence="7">
    <location>
        <begin position="17"/>
        <end position="83"/>
    </location>
</feature>
<dbReference type="GO" id="GO:0021987">
    <property type="term" value="P:cerebral cortex development"/>
    <property type="evidence" value="ECO:0007669"/>
    <property type="project" value="TreeGrafter"/>
</dbReference>
<keyword evidence="3" id="KW-0963">Cytoplasm</keyword>
<dbReference type="Proteomes" id="UP000645828">
    <property type="component" value="Unassembled WGS sequence"/>
</dbReference>
<name>A0A811Z3S2_NYCPR</name>
<keyword evidence="10" id="KW-1185">Reference proteome</keyword>
<accession>A0A811Z3S2</accession>
<dbReference type="GO" id="GO:0007097">
    <property type="term" value="P:nuclear migration"/>
    <property type="evidence" value="ECO:0007669"/>
    <property type="project" value="TreeGrafter"/>
</dbReference>
<keyword evidence="6" id="KW-0206">Cytoskeleton</keyword>
<dbReference type="GO" id="GO:0005737">
    <property type="term" value="C:cytoplasm"/>
    <property type="evidence" value="ECO:0007669"/>
    <property type="project" value="TreeGrafter"/>
</dbReference>
<evidence type="ECO:0000256" key="1">
    <source>
        <dbReference type="ARBA" id="ARBA00004245"/>
    </source>
</evidence>
<evidence type="ECO:0000256" key="7">
    <source>
        <dbReference type="SAM" id="Coils"/>
    </source>
</evidence>
<dbReference type="GO" id="GO:0005856">
    <property type="term" value="C:cytoskeleton"/>
    <property type="evidence" value="ECO:0007669"/>
    <property type="project" value="UniProtKB-SubCell"/>
</dbReference>
<keyword evidence="5 7" id="KW-0175">Coiled coil</keyword>
<dbReference type="AlphaFoldDB" id="A0A811Z3S2"/>
<proteinExistence type="inferred from homology"/>
<sequence>MRLHRIEKEGQWYQALKAHAEEKLKLASEEIAQVHGKAQAEALTFQASLRKEQMHIQSLEKTIEQKTKENEELTRICDDLISKMEKI</sequence>
<comment type="similarity">
    <text evidence="2">Belongs to the TACC family.</text>
</comment>
<protein>
    <submittedName>
        <fullName evidence="9">(raccoon dog) hypothetical protein</fullName>
    </submittedName>
</protein>
<reference evidence="9" key="1">
    <citation type="submission" date="2020-12" db="EMBL/GenBank/DDBJ databases">
        <authorList>
            <consortium name="Molecular Ecology Group"/>
        </authorList>
    </citation>
    <scope>NUCLEOTIDE SEQUENCE</scope>
    <source>
        <strain evidence="9">TBG_1078</strain>
    </source>
</reference>
<dbReference type="PANTHER" id="PTHR13924:SF4">
    <property type="entry name" value="TRANSFORMING ACIDIC COILED-COIL-CONTAINING PROTEIN 3"/>
    <property type="match status" value="1"/>
</dbReference>
<dbReference type="InterPro" id="IPR007707">
    <property type="entry name" value="TACC_C"/>
</dbReference>
<dbReference type="Pfam" id="PF05010">
    <property type="entry name" value="TACC_C"/>
    <property type="match status" value="1"/>
</dbReference>
<evidence type="ECO:0000256" key="3">
    <source>
        <dbReference type="ARBA" id="ARBA00022490"/>
    </source>
</evidence>
<organism evidence="9 10">
    <name type="scientific">Nyctereutes procyonoides</name>
    <name type="common">Raccoon dog</name>
    <name type="synonym">Canis procyonoides</name>
    <dbReference type="NCBI Taxonomy" id="34880"/>
    <lineage>
        <taxon>Eukaryota</taxon>
        <taxon>Metazoa</taxon>
        <taxon>Chordata</taxon>
        <taxon>Craniata</taxon>
        <taxon>Vertebrata</taxon>
        <taxon>Euteleostomi</taxon>
        <taxon>Mammalia</taxon>
        <taxon>Eutheria</taxon>
        <taxon>Laurasiatheria</taxon>
        <taxon>Carnivora</taxon>
        <taxon>Caniformia</taxon>
        <taxon>Canidae</taxon>
        <taxon>Nyctereutes</taxon>
    </lineage>
</organism>
<evidence type="ECO:0000259" key="8">
    <source>
        <dbReference type="Pfam" id="PF05010"/>
    </source>
</evidence>
<evidence type="ECO:0000256" key="5">
    <source>
        <dbReference type="ARBA" id="ARBA00023054"/>
    </source>
</evidence>
<dbReference type="InterPro" id="IPR039915">
    <property type="entry name" value="TACC"/>
</dbReference>
<dbReference type="Gene3D" id="1.20.5.1700">
    <property type="match status" value="1"/>
</dbReference>
<evidence type="ECO:0000256" key="6">
    <source>
        <dbReference type="ARBA" id="ARBA00023212"/>
    </source>
</evidence>
<dbReference type="FunFam" id="1.20.5.1700:FF:000001">
    <property type="entry name" value="Transforming acidic coiled-coil-containing protein 1 isoform 2"/>
    <property type="match status" value="1"/>
</dbReference>
<evidence type="ECO:0000256" key="2">
    <source>
        <dbReference type="ARBA" id="ARBA00009423"/>
    </source>
</evidence>
<dbReference type="GO" id="GO:0007052">
    <property type="term" value="P:mitotic spindle organization"/>
    <property type="evidence" value="ECO:0007669"/>
    <property type="project" value="InterPro"/>
</dbReference>